<evidence type="ECO:0000256" key="3">
    <source>
        <dbReference type="ARBA" id="ARBA00024042"/>
    </source>
</evidence>
<keyword evidence="7" id="KW-0812">Transmembrane</keyword>
<feature type="transmembrane region" description="Helical" evidence="7">
    <location>
        <begin position="400"/>
        <end position="420"/>
    </location>
</feature>
<dbReference type="PROSITE" id="PS00557">
    <property type="entry name" value="FMN_HYDROXY_ACID_DH_1"/>
    <property type="match status" value="1"/>
</dbReference>
<reference evidence="9 10" key="1">
    <citation type="submission" date="2020-10" db="EMBL/GenBank/DDBJ databases">
        <authorList>
            <person name="Klimov P.B."/>
            <person name="Dyachkov S.M."/>
            <person name="Chetverikov P.E."/>
        </authorList>
    </citation>
    <scope>NUCLEOTIDE SEQUENCE [LARGE SCALE GENOMIC DNA]</scope>
    <source>
        <strain evidence="9">BMOC 18-1129-001#AD2665</strain>
        <tissue evidence="9">Entire mites</tissue>
    </source>
</reference>
<dbReference type="Gene3D" id="3.20.20.70">
    <property type="entry name" value="Aldolase class I"/>
    <property type="match status" value="1"/>
</dbReference>
<feature type="compositionally biased region" description="Low complexity" evidence="6">
    <location>
        <begin position="231"/>
        <end position="245"/>
    </location>
</feature>
<evidence type="ECO:0000313" key="10">
    <source>
        <dbReference type="Proteomes" id="UP000825002"/>
    </source>
</evidence>
<accession>A0ABQ7S7X6</accession>
<keyword evidence="7" id="KW-1133">Transmembrane helix</keyword>
<comment type="catalytic activity">
    <reaction evidence="5">
        <text>2-hydroxyoctanoate + O2 = 2-oxooctanoate + H2O2</text>
        <dbReference type="Rhea" id="RHEA:67940"/>
        <dbReference type="ChEBI" id="CHEBI:15379"/>
        <dbReference type="ChEBI" id="CHEBI:16240"/>
        <dbReference type="ChEBI" id="CHEBI:133514"/>
        <dbReference type="ChEBI" id="CHEBI:176689"/>
    </reaction>
    <physiologicalReaction direction="left-to-right" evidence="5">
        <dbReference type="Rhea" id="RHEA:67941"/>
    </physiologicalReaction>
</comment>
<feature type="compositionally biased region" description="Basic and acidic residues" evidence="6">
    <location>
        <begin position="181"/>
        <end position="204"/>
    </location>
</feature>
<comment type="cofactor">
    <cofactor evidence="1">
        <name>FMN</name>
        <dbReference type="ChEBI" id="CHEBI:58210"/>
    </cofactor>
</comment>
<evidence type="ECO:0000313" key="9">
    <source>
        <dbReference type="EMBL" id="KAG9509498.1"/>
    </source>
</evidence>
<dbReference type="PROSITE" id="PS51349">
    <property type="entry name" value="FMN_HYDROXY_ACID_DH_2"/>
    <property type="match status" value="1"/>
</dbReference>
<feature type="transmembrane region" description="Helical" evidence="7">
    <location>
        <begin position="463"/>
        <end position="483"/>
    </location>
</feature>
<feature type="region of interest" description="Disordered" evidence="6">
    <location>
        <begin position="227"/>
        <end position="257"/>
    </location>
</feature>
<evidence type="ECO:0000256" key="2">
    <source>
        <dbReference type="ARBA" id="ARBA00023002"/>
    </source>
</evidence>
<dbReference type="Pfam" id="PF10044">
    <property type="entry name" value="LIN52"/>
    <property type="match status" value="1"/>
</dbReference>
<feature type="region of interest" description="Disordered" evidence="6">
    <location>
        <begin position="181"/>
        <end position="215"/>
    </location>
</feature>
<evidence type="ECO:0000256" key="7">
    <source>
        <dbReference type="SAM" id="Phobius"/>
    </source>
</evidence>
<organism evidence="9 10">
    <name type="scientific">Fragariocoptes setiger</name>
    <dbReference type="NCBI Taxonomy" id="1670756"/>
    <lineage>
        <taxon>Eukaryota</taxon>
        <taxon>Metazoa</taxon>
        <taxon>Ecdysozoa</taxon>
        <taxon>Arthropoda</taxon>
        <taxon>Chelicerata</taxon>
        <taxon>Arachnida</taxon>
        <taxon>Acari</taxon>
        <taxon>Acariformes</taxon>
        <taxon>Trombidiformes</taxon>
        <taxon>Prostigmata</taxon>
        <taxon>Eupodina</taxon>
        <taxon>Eriophyoidea</taxon>
        <taxon>Phytoptidae</taxon>
        <taxon>Fragariocoptes</taxon>
    </lineage>
</organism>
<evidence type="ECO:0000256" key="1">
    <source>
        <dbReference type="ARBA" id="ARBA00001917"/>
    </source>
</evidence>
<protein>
    <submittedName>
        <fullName evidence="9">Hydroxyacid oxidase 1</fullName>
    </submittedName>
</protein>
<feature type="domain" description="FMN hydroxy acid dehydrogenase" evidence="8">
    <location>
        <begin position="500"/>
        <end position="851"/>
    </location>
</feature>
<comment type="similarity">
    <text evidence="3">Belongs to the FMN-dependent alpha-hydroxy acid dehydrogenase family.</text>
</comment>
<evidence type="ECO:0000259" key="8">
    <source>
        <dbReference type="PROSITE" id="PS51349"/>
    </source>
</evidence>
<dbReference type="SUPFAM" id="SSF51395">
    <property type="entry name" value="FMN-linked oxidoreductases"/>
    <property type="match status" value="1"/>
</dbReference>
<dbReference type="InterPro" id="IPR018737">
    <property type="entry name" value="DREAM_LIN52"/>
</dbReference>
<keyword evidence="2" id="KW-0560">Oxidoreductase</keyword>
<feature type="region of interest" description="Disordered" evidence="6">
    <location>
        <begin position="132"/>
        <end position="152"/>
    </location>
</feature>
<feature type="non-terminal residue" evidence="9">
    <location>
        <position position="851"/>
    </location>
</feature>
<dbReference type="CDD" id="cd02809">
    <property type="entry name" value="alpha_hydroxyacid_oxid_FMN"/>
    <property type="match status" value="1"/>
</dbReference>
<dbReference type="InterPro" id="IPR013785">
    <property type="entry name" value="Aldolase_TIM"/>
</dbReference>
<name>A0ABQ7S7X6_9ACAR</name>
<dbReference type="EMBL" id="JAIFTH010000447">
    <property type="protein sequence ID" value="KAG9509498.1"/>
    <property type="molecule type" value="Genomic_DNA"/>
</dbReference>
<gene>
    <name evidence="9" type="primary">HAO1</name>
    <name evidence="9" type="ORF">GZH46_01982</name>
</gene>
<dbReference type="PANTHER" id="PTHR10578">
    <property type="entry name" value="S -2-HYDROXY-ACID OXIDASE-RELATED"/>
    <property type="match status" value="1"/>
</dbReference>
<feature type="compositionally biased region" description="Polar residues" evidence="6">
    <location>
        <begin position="132"/>
        <end position="150"/>
    </location>
</feature>
<evidence type="ECO:0000256" key="6">
    <source>
        <dbReference type="SAM" id="MobiDB-lite"/>
    </source>
</evidence>
<dbReference type="PANTHER" id="PTHR10578:SF149">
    <property type="entry name" value="2-HYDROXYACID OXIDASE 2"/>
    <property type="match status" value="1"/>
</dbReference>
<evidence type="ECO:0000256" key="5">
    <source>
        <dbReference type="ARBA" id="ARBA00029327"/>
    </source>
</evidence>
<dbReference type="Pfam" id="PF01070">
    <property type="entry name" value="FMN_dh"/>
    <property type="match status" value="1"/>
</dbReference>
<evidence type="ECO:0000256" key="4">
    <source>
        <dbReference type="ARBA" id="ARBA00029325"/>
    </source>
</evidence>
<dbReference type="InterPro" id="IPR000262">
    <property type="entry name" value="FMN-dep_DH"/>
</dbReference>
<comment type="catalytic activity">
    <reaction evidence="4">
        <text>a (2S)-2-hydroxycarboxylate + O2 = a 2-oxocarboxylate + H2O2</text>
        <dbReference type="Rhea" id="RHEA:16789"/>
        <dbReference type="ChEBI" id="CHEBI:15379"/>
        <dbReference type="ChEBI" id="CHEBI:16240"/>
        <dbReference type="ChEBI" id="CHEBI:35179"/>
        <dbReference type="ChEBI" id="CHEBI:58123"/>
        <dbReference type="EC" id="1.1.3.15"/>
    </reaction>
    <physiologicalReaction direction="left-to-right" evidence="4">
        <dbReference type="Rhea" id="RHEA:16790"/>
    </physiologicalReaction>
</comment>
<dbReference type="InterPro" id="IPR012133">
    <property type="entry name" value="Alpha-hydoxy_acid_DH_FMN"/>
</dbReference>
<dbReference type="Proteomes" id="UP000825002">
    <property type="component" value="Unassembled WGS sequence"/>
</dbReference>
<feature type="transmembrane region" description="Helical" evidence="7">
    <location>
        <begin position="435"/>
        <end position="456"/>
    </location>
</feature>
<proteinExistence type="inferred from homology"/>
<keyword evidence="7" id="KW-0472">Membrane</keyword>
<dbReference type="InterPro" id="IPR037396">
    <property type="entry name" value="FMN_HAD"/>
</dbReference>
<dbReference type="InterPro" id="IPR008259">
    <property type="entry name" value="FMN_hydac_DH_AS"/>
</dbReference>
<sequence>MATQKTITTNGTPGETIEVAMETDSGSDLALISDETLDRASPEIWPELFPGLSNFLARACPPIKVDQTPDWLREFDQNDMAMLNQFGSLTPNALVDELKLVQNVSYQFCVTDCTSNVHIKQKFWQMEISGVPSSEPIQDTSQEQTRTPTKNYDDDLFQLISVDELVELHSKLEKGETLELDWKCPGRRPPSDVKDGLCKNENPMHDQNNQNDQNKTEQDLTHEFDFDEDNSISSLTPSLSTSLSSSRRRSMTQEKRPTSLHDIMNDMLKYKVTDNTEQNEVEMTESSQTEEKSIDDVTRNLMHQLIGLDCLSQMAGLSLLVALLTHDGRWFLDLLQPGYNSALFLSEPIFSLLEIVILMELVTSFGRWLSHKANEVSDDSESSITWTDLNEDNYTRSARIYRVLIIMLSIACYIITFFIFKQTYTLLPANGPPVMFTHALIGFTTFHTLAIVVTLFKDNGIITNPAFTAIVASGPIYLAAWFYHDRHILEEQKRSSSWMTEQKKMICVDDYERQAFRSLPKEALDYYRSGADEETTLRANCEAYKRFKILPRFLRDVSHLDIGTQLFGQRLLIPIGVSPTAMHKLAHRDGELATVRAAAKVGTVMTLSTLATHSIEQVADAGGPQCVKWFQLYVFKERQVSLELVQRAERAGFKAIVLTVDAPKFGTRRRDIRNNFQVAAGFLSNFAQVTDAGLQQLDYLDESLTWADVHWLVDNTTLPVLVKGIMTPEDALLASEHGARGVIVSNHGGRQLDGVPSTIEVLPQIAAAVGQRLPVLLDGGIRCGSDVFKALALGAQMVFVGRPILWGLACEGQQGVESVLKILEAELRLTMMLSGCATLPDIQRDMVVHES</sequence>
<comment type="caution">
    <text evidence="9">The sequence shown here is derived from an EMBL/GenBank/DDBJ whole genome shotgun (WGS) entry which is preliminary data.</text>
</comment>
<dbReference type="Pfam" id="PF15364">
    <property type="entry name" value="PAXIP1_C"/>
    <property type="match status" value="1"/>
</dbReference>
<dbReference type="InterPro" id="IPR028213">
    <property type="entry name" value="PA1"/>
</dbReference>
<keyword evidence="10" id="KW-1185">Reference proteome</keyword>